<dbReference type="InterPro" id="IPR001610">
    <property type="entry name" value="PAC"/>
</dbReference>
<dbReference type="InterPro" id="IPR035965">
    <property type="entry name" value="PAS-like_dom_sf"/>
</dbReference>
<feature type="domain" description="PAC" evidence="1">
    <location>
        <begin position="231"/>
        <end position="283"/>
    </location>
</feature>
<dbReference type="InterPro" id="IPR035919">
    <property type="entry name" value="EAL_sf"/>
</dbReference>
<dbReference type="Proteomes" id="UP000627166">
    <property type="component" value="Unassembled WGS sequence"/>
</dbReference>
<reference evidence="4 5" key="1">
    <citation type="submission" date="2020-08" db="EMBL/GenBank/DDBJ databases">
        <title>A Genomic Blueprint of the Chicken Gut Microbiome.</title>
        <authorList>
            <person name="Gilroy R."/>
            <person name="Ravi A."/>
            <person name="Getino M."/>
            <person name="Pursley I."/>
            <person name="Horton D.L."/>
            <person name="Alikhan N.-F."/>
            <person name="Baker D."/>
            <person name="Gharbi K."/>
            <person name="Hall N."/>
            <person name="Watson M."/>
            <person name="Adriaenssens E.M."/>
            <person name="Foster-Nyarko E."/>
            <person name="Jarju S."/>
            <person name="Secka A."/>
            <person name="Antonio M."/>
            <person name="Oren A."/>
            <person name="Chaudhuri R."/>
            <person name="La Ragione R.M."/>
            <person name="Hildebrand F."/>
            <person name="Pallen M.J."/>
        </authorList>
    </citation>
    <scope>NUCLEOTIDE SEQUENCE [LARGE SCALE GENOMIC DNA]</scope>
    <source>
        <strain evidence="4 5">N37</strain>
    </source>
</reference>
<dbReference type="SUPFAM" id="SSF141868">
    <property type="entry name" value="EAL domain-like"/>
    <property type="match status" value="1"/>
</dbReference>
<feature type="domain" description="EAL" evidence="2">
    <location>
        <begin position="458"/>
        <end position="711"/>
    </location>
</feature>
<dbReference type="Pfam" id="PF00990">
    <property type="entry name" value="GGDEF"/>
    <property type="match status" value="1"/>
</dbReference>
<evidence type="ECO:0000259" key="2">
    <source>
        <dbReference type="PROSITE" id="PS50883"/>
    </source>
</evidence>
<dbReference type="Gene3D" id="3.20.20.450">
    <property type="entry name" value="EAL domain"/>
    <property type="match status" value="1"/>
</dbReference>
<dbReference type="InterPro" id="IPR001633">
    <property type="entry name" value="EAL_dom"/>
</dbReference>
<dbReference type="PROSITE" id="PS50887">
    <property type="entry name" value="GGDEF"/>
    <property type="match status" value="1"/>
</dbReference>
<dbReference type="InterPro" id="IPR052155">
    <property type="entry name" value="Biofilm_reg_signaling"/>
</dbReference>
<dbReference type="CDD" id="cd01949">
    <property type="entry name" value="GGDEF"/>
    <property type="match status" value="1"/>
</dbReference>
<dbReference type="NCBIfam" id="TIGR00254">
    <property type="entry name" value="GGDEF"/>
    <property type="match status" value="1"/>
</dbReference>
<dbReference type="PROSITE" id="PS50883">
    <property type="entry name" value="EAL"/>
    <property type="match status" value="1"/>
</dbReference>
<comment type="caution">
    <text evidence="4">The sequence shown here is derived from an EMBL/GenBank/DDBJ whole genome shotgun (WGS) entry which is preliminary data.</text>
</comment>
<dbReference type="CDD" id="cd01948">
    <property type="entry name" value="EAL"/>
    <property type="match status" value="1"/>
</dbReference>
<dbReference type="RefSeq" id="WP_191739390.1">
    <property type="nucleotide sequence ID" value="NZ_JACSQB010000037.1"/>
</dbReference>
<protein>
    <submittedName>
        <fullName evidence="4">EAL domain-containing protein</fullName>
    </submittedName>
</protein>
<dbReference type="InterPro" id="IPR000160">
    <property type="entry name" value="GGDEF_dom"/>
</dbReference>
<gene>
    <name evidence="4" type="ORF">H9637_05095</name>
</gene>
<sequence>MFDIAPNYYDYFLSEEYHSLPIEQKRYKLALDVFDGAIWEWNLNTDEFYLSSKADKLLGIKNISQNINTLKSLYKFIHPEDLNHLFIGFLEKIKISNDKEFSHEYRIVQKNNTFKWIRCSGKIYRNKKENINLAIGFMMEIEKQKNEKTYLVKNQIKDKLTLAKSLDSICRVDLKNKTITFSQSINDILREDKVNEKIKYYEDWIEYIYREDRNKHCEGIKEFLDNDEVYYRDQYRVLNANNEIIWLETRIKAVFDESGDKEFLYVSIKDITKEKFERSKYGRLEYTDYLTGLHNRFFLREVLIKKEIDDSFRIKEKIALISLDIDGFKQINDTLGHNYGDELLRKVAKRLKFMVGEEDILCRFSGDEFFFLIENIRGYIDLENKAKEIIKLFNSPIKIFDNEIFVSVSIGMALYPDHGEILSDLVYKADMAMYKAKSLGRNQYCLFQFKDLEKVNRIFSIEKDLNEALCKNEMYLVFQPKISTDNEQLVGLEALIRWKHLEKGFISPVEFIPIAEYTKSIIPIGKFVFDEACKKCRELLDMGYDNFKISVNLSKVQLEDKNLTNNFINILEKYNLDPKYIELEITESVIINVLEKNLDVLDKLHKYGMSISLDDFGTGLSPLKYLKLLNLDCLKIDKSFIDDIGINKKSEHIIDGLIKLAHSLKLSVIAEGVETEEQIKYLKANDCDIIQGYYYAKPMKFEETVDFLKNK</sequence>
<dbReference type="InterPro" id="IPR029787">
    <property type="entry name" value="Nucleotide_cyclase"/>
</dbReference>
<dbReference type="EMBL" id="JACSQB010000037">
    <property type="protein sequence ID" value="MBD8046421.1"/>
    <property type="molecule type" value="Genomic_DNA"/>
</dbReference>
<feature type="domain" description="PAC" evidence="1">
    <location>
        <begin position="101"/>
        <end position="153"/>
    </location>
</feature>
<dbReference type="SMART" id="SM00086">
    <property type="entry name" value="PAC"/>
    <property type="match status" value="2"/>
</dbReference>
<dbReference type="InterPro" id="IPR000700">
    <property type="entry name" value="PAS-assoc_C"/>
</dbReference>
<dbReference type="PANTHER" id="PTHR44757">
    <property type="entry name" value="DIGUANYLATE CYCLASE DGCP"/>
    <property type="match status" value="1"/>
</dbReference>
<dbReference type="Pfam" id="PF08447">
    <property type="entry name" value="PAS_3"/>
    <property type="match status" value="2"/>
</dbReference>
<evidence type="ECO:0000259" key="1">
    <source>
        <dbReference type="PROSITE" id="PS50113"/>
    </source>
</evidence>
<feature type="domain" description="GGDEF" evidence="3">
    <location>
        <begin position="316"/>
        <end position="449"/>
    </location>
</feature>
<dbReference type="SMART" id="SM00267">
    <property type="entry name" value="GGDEF"/>
    <property type="match status" value="1"/>
</dbReference>
<evidence type="ECO:0000313" key="5">
    <source>
        <dbReference type="Proteomes" id="UP000627166"/>
    </source>
</evidence>
<proteinExistence type="predicted"/>
<name>A0ABR8YR04_9CLOT</name>
<organism evidence="4 5">
    <name type="scientific">Clostridium faecium</name>
    <dbReference type="NCBI Taxonomy" id="2762223"/>
    <lineage>
        <taxon>Bacteria</taxon>
        <taxon>Bacillati</taxon>
        <taxon>Bacillota</taxon>
        <taxon>Clostridia</taxon>
        <taxon>Eubacteriales</taxon>
        <taxon>Clostridiaceae</taxon>
        <taxon>Clostridium</taxon>
    </lineage>
</organism>
<dbReference type="InterPro" id="IPR000014">
    <property type="entry name" value="PAS"/>
</dbReference>
<dbReference type="NCBIfam" id="TIGR00229">
    <property type="entry name" value="sensory_box"/>
    <property type="match status" value="1"/>
</dbReference>
<dbReference type="PANTHER" id="PTHR44757:SF2">
    <property type="entry name" value="BIOFILM ARCHITECTURE MAINTENANCE PROTEIN MBAA"/>
    <property type="match status" value="1"/>
</dbReference>
<dbReference type="Pfam" id="PF00563">
    <property type="entry name" value="EAL"/>
    <property type="match status" value="1"/>
</dbReference>
<dbReference type="InterPro" id="IPR013655">
    <property type="entry name" value="PAS_fold_3"/>
</dbReference>
<evidence type="ECO:0000313" key="4">
    <source>
        <dbReference type="EMBL" id="MBD8046421.1"/>
    </source>
</evidence>
<dbReference type="SMART" id="SM00052">
    <property type="entry name" value="EAL"/>
    <property type="match status" value="1"/>
</dbReference>
<dbReference type="Gene3D" id="3.30.70.270">
    <property type="match status" value="1"/>
</dbReference>
<dbReference type="Gene3D" id="3.30.450.20">
    <property type="entry name" value="PAS domain"/>
    <property type="match status" value="2"/>
</dbReference>
<dbReference type="SUPFAM" id="SSF55073">
    <property type="entry name" value="Nucleotide cyclase"/>
    <property type="match status" value="1"/>
</dbReference>
<dbReference type="CDD" id="cd00130">
    <property type="entry name" value="PAS"/>
    <property type="match status" value="2"/>
</dbReference>
<dbReference type="InterPro" id="IPR043128">
    <property type="entry name" value="Rev_trsase/Diguanyl_cyclase"/>
</dbReference>
<keyword evidence="5" id="KW-1185">Reference proteome</keyword>
<evidence type="ECO:0000259" key="3">
    <source>
        <dbReference type="PROSITE" id="PS50887"/>
    </source>
</evidence>
<dbReference type="SUPFAM" id="SSF55785">
    <property type="entry name" value="PYP-like sensor domain (PAS domain)"/>
    <property type="match status" value="2"/>
</dbReference>
<dbReference type="PROSITE" id="PS50113">
    <property type="entry name" value="PAC"/>
    <property type="match status" value="2"/>
</dbReference>
<accession>A0ABR8YR04</accession>